<organism evidence="19 20">
    <name type="scientific">Apatococcus lobatus</name>
    <dbReference type="NCBI Taxonomy" id="904363"/>
    <lineage>
        <taxon>Eukaryota</taxon>
        <taxon>Viridiplantae</taxon>
        <taxon>Chlorophyta</taxon>
        <taxon>core chlorophytes</taxon>
        <taxon>Trebouxiophyceae</taxon>
        <taxon>Chlorellales</taxon>
        <taxon>Chlorellaceae</taxon>
        <taxon>Apatococcus</taxon>
    </lineage>
</organism>
<sequence length="816" mass="89592">MSSAQRAEGQLVKQKPVAQKEVATISNGDIDLPVSSADLKSSRAEKLNRSAAAQIINGFALLGICVLAFCIRLFSVVKYESVIHEFDPYFNYRVTGFLTREGFYNLWNWFDEHTWYPLGRVIGGTIYPGLMWTAGVLYNVLHLLNIPIHVQEVCVFLAPLFSAFCALSAYLFVKEIRGQGAGLMAAAFTAVVPSYISRSVAGSFDNEGVAIFALIFVFYLYVKTLNTGSLAWATASAMAYLYMVMSWGGYSFIINLLPIHCLACVFTGRLSHRLYVAYAPLIVMGTIGAAMIPVVGFNAVLMSEHFGAFFAFGVLHGALFIRYVKSVLPAKAYQAAKTLVLTGGVAIIGVLLALITGYVMASPTFGWTGRSLSLLDPTYASKYIPIIASVSEHQPPAWPSYFTDIHVLVLLVPAGLAACFRPLSDASLFLILYGVTAVYFSGVMVRLMLVLAPAACCLGGVAAHEFLLALTRAIRAPNLAPSPVTDASVSLLDTAAAPSPAPKSKGKGKSSAAKAEKAKGKGVTAESMFDFLDTSGKGRIPRDVAWIGLVAATLGLIFYIGHCVWVSAEMYSAPSIVLQTRDPQGGVHVFDDFREAYGWLRFNTDPNCKVASWWDYGYQTTAMANRTVLVDNNTWNNTHIATVGRAMASPEKKAWQIYRDLDTEYVLVVFGGFIGYPSDDINKFLWMVRIGGGVFPDIKEKDYLAQGSYRVDDQAPPALLNCLMYKLSYYRFAEASTMVTGRYGFDRVRNTMIGKTDISLQYFEEVFTSEHWMVRIYRVLDRPNRETKLKNPRRAKPPRRSSSSSRPRSASGAPPK</sequence>
<comment type="pathway">
    <text evidence="4">Protein modification; protein glycosylation.</text>
</comment>
<feature type="transmembrane region" description="Helical" evidence="17">
    <location>
        <begin position="275"/>
        <end position="300"/>
    </location>
</feature>
<dbReference type="EC" id="2.4.99.18" evidence="6"/>
<dbReference type="GO" id="GO:0004579">
    <property type="term" value="F:dolichyl-diphosphooligosaccharide-protein glycotransferase activity"/>
    <property type="evidence" value="ECO:0007669"/>
    <property type="project" value="UniProtKB-EC"/>
</dbReference>
<keyword evidence="12 17" id="KW-1133">Transmembrane helix</keyword>
<feature type="transmembrane region" description="Helical" evidence="17">
    <location>
        <begin position="451"/>
        <end position="470"/>
    </location>
</feature>
<evidence type="ECO:0000256" key="12">
    <source>
        <dbReference type="ARBA" id="ARBA00022989"/>
    </source>
</evidence>
<name>A0AAW1Q8K8_9CHLO</name>
<dbReference type="GO" id="GO:0046872">
    <property type="term" value="F:metal ion binding"/>
    <property type="evidence" value="ECO:0007669"/>
    <property type="project" value="UniProtKB-KW"/>
</dbReference>
<keyword evidence="8" id="KW-0808">Transferase</keyword>
<dbReference type="Proteomes" id="UP001438707">
    <property type="component" value="Unassembled WGS sequence"/>
</dbReference>
<keyword evidence="20" id="KW-1185">Reference proteome</keyword>
<feature type="transmembrane region" description="Helical" evidence="17">
    <location>
        <begin position="209"/>
        <end position="233"/>
    </location>
</feature>
<feature type="transmembrane region" description="Helical" evidence="17">
    <location>
        <begin position="401"/>
        <end position="420"/>
    </location>
</feature>
<feature type="region of interest" description="Disordered" evidence="16">
    <location>
        <begin position="496"/>
        <end position="518"/>
    </location>
</feature>
<feature type="transmembrane region" description="Helical" evidence="17">
    <location>
        <begin position="51"/>
        <end position="74"/>
    </location>
</feature>
<evidence type="ECO:0000256" key="5">
    <source>
        <dbReference type="ARBA" id="ARBA00010810"/>
    </source>
</evidence>
<dbReference type="PANTHER" id="PTHR13872:SF48">
    <property type="entry name" value="DOLICHYL-DIPHOSPHOOLIGOSACCHARIDE--PROTEIN GLYCOSYLTRANSFERASE SUBUNIT STT3A"/>
    <property type="match status" value="1"/>
</dbReference>
<gene>
    <name evidence="19" type="ORF">WJX74_000549</name>
</gene>
<protein>
    <recommendedName>
        <fullName evidence="6">dolichyl-diphosphooligosaccharide--protein glycotransferase</fullName>
        <ecNumber evidence="6">2.4.99.18</ecNumber>
    </recommendedName>
</protein>
<evidence type="ECO:0000256" key="1">
    <source>
        <dbReference type="ARBA" id="ARBA00001936"/>
    </source>
</evidence>
<feature type="compositionally biased region" description="Low complexity" evidence="16">
    <location>
        <begin position="800"/>
        <end position="816"/>
    </location>
</feature>
<feature type="transmembrane region" description="Helical" evidence="17">
    <location>
        <begin position="306"/>
        <end position="324"/>
    </location>
</feature>
<keyword evidence="10" id="KW-0479">Metal-binding</keyword>
<proteinExistence type="inferred from homology"/>
<feature type="compositionally biased region" description="Basic residues" evidence="16">
    <location>
        <begin position="790"/>
        <end position="799"/>
    </location>
</feature>
<feature type="transmembrane region" description="Helical" evidence="17">
    <location>
        <begin position="336"/>
        <end position="361"/>
    </location>
</feature>
<feature type="transmembrane region" description="Helical" evidence="17">
    <location>
        <begin position="544"/>
        <end position="568"/>
    </location>
</feature>
<keyword evidence="14" id="KW-0464">Manganese</keyword>
<evidence type="ECO:0000256" key="7">
    <source>
        <dbReference type="ARBA" id="ARBA00022676"/>
    </source>
</evidence>
<evidence type="ECO:0000259" key="18">
    <source>
        <dbReference type="Pfam" id="PF02516"/>
    </source>
</evidence>
<feature type="transmembrane region" description="Helical" evidence="17">
    <location>
        <begin position="427"/>
        <end position="445"/>
    </location>
</feature>
<dbReference type="InterPro" id="IPR048307">
    <property type="entry name" value="STT3_N"/>
</dbReference>
<dbReference type="GO" id="GO:0016020">
    <property type="term" value="C:membrane"/>
    <property type="evidence" value="ECO:0007669"/>
    <property type="project" value="InterPro"/>
</dbReference>
<evidence type="ECO:0000256" key="2">
    <source>
        <dbReference type="ARBA" id="ARBA00001946"/>
    </source>
</evidence>
<comment type="cofactor">
    <cofactor evidence="2">
        <name>Mg(2+)</name>
        <dbReference type="ChEBI" id="CHEBI:18420"/>
    </cofactor>
</comment>
<comment type="similarity">
    <text evidence="5">Belongs to the STT3 family.</text>
</comment>
<evidence type="ECO:0000256" key="10">
    <source>
        <dbReference type="ARBA" id="ARBA00022723"/>
    </source>
</evidence>
<dbReference type="InterPro" id="IPR003674">
    <property type="entry name" value="Oligo_trans_STT3"/>
</dbReference>
<comment type="subcellular location">
    <subcellularLocation>
        <location evidence="3">Endomembrane system</location>
        <topology evidence="3">Multi-pass membrane protein</topology>
    </subcellularLocation>
</comment>
<evidence type="ECO:0000313" key="20">
    <source>
        <dbReference type="Proteomes" id="UP001438707"/>
    </source>
</evidence>
<keyword evidence="13 17" id="KW-0472">Membrane</keyword>
<evidence type="ECO:0000256" key="3">
    <source>
        <dbReference type="ARBA" id="ARBA00004127"/>
    </source>
</evidence>
<dbReference type="GO" id="GO:0012505">
    <property type="term" value="C:endomembrane system"/>
    <property type="evidence" value="ECO:0007669"/>
    <property type="project" value="UniProtKB-SubCell"/>
</dbReference>
<feature type="transmembrane region" description="Helical" evidence="17">
    <location>
        <begin position="121"/>
        <end position="141"/>
    </location>
</feature>
<reference evidence="19 20" key="1">
    <citation type="journal article" date="2024" name="Nat. Commun.">
        <title>Phylogenomics reveals the evolutionary origins of lichenization in chlorophyte algae.</title>
        <authorList>
            <person name="Puginier C."/>
            <person name="Libourel C."/>
            <person name="Otte J."/>
            <person name="Skaloud P."/>
            <person name="Haon M."/>
            <person name="Grisel S."/>
            <person name="Petersen M."/>
            <person name="Berrin J.G."/>
            <person name="Delaux P.M."/>
            <person name="Dal Grande F."/>
            <person name="Keller J."/>
        </authorList>
    </citation>
    <scope>NUCLEOTIDE SEQUENCE [LARGE SCALE GENOMIC DNA]</scope>
    <source>
        <strain evidence="19 20">SAG 2145</strain>
    </source>
</reference>
<evidence type="ECO:0000256" key="15">
    <source>
        <dbReference type="ARBA" id="ARBA00048829"/>
    </source>
</evidence>
<keyword evidence="7" id="KW-0328">Glycosyltransferase</keyword>
<evidence type="ECO:0000256" key="9">
    <source>
        <dbReference type="ARBA" id="ARBA00022692"/>
    </source>
</evidence>
<dbReference type="AlphaFoldDB" id="A0AAW1Q8K8"/>
<evidence type="ECO:0000256" key="14">
    <source>
        <dbReference type="ARBA" id="ARBA00023211"/>
    </source>
</evidence>
<feature type="region of interest" description="Disordered" evidence="16">
    <location>
        <begin position="785"/>
        <end position="816"/>
    </location>
</feature>
<feature type="transmembrane region" description="Helical" evidence="17">
    <location>
        <begin position="239"/>
        <end position="263"/>
    </location>
</feature>
<feature type="transmembrane region" description="Helical" evidence="17">
    <location>
        <begin position="153"/>
        <end position="173"/>
    </location>
</feature>
<comment type="cofactor">
    <cofactor evidence="1">
        <name>Mn(2+)</name>
        <dbReference type="ChEBI" id="CHEBI:29035"/>
    </cofactor>
</comment>
<comment type="caution">
    <text evidence="19">The sequence shown here is derived from an EMBL/GenBank/DDBJ whole genome shotgun (WGS) entry which is preliminary data.</text>
</comment>
<dbReference type="EMBL" id="JALJOS010000062">
    <property type="protein sequence ID" value="KAK9818439.1"/>
    <property type="molecule type" value="Genomic_DNA"/>
</dbReference>
<evidence type="ECO:0000256" key="8">
    <source>
        <dbReference type="ARBA" id="ARBA00022679"/>
    </source>
</evidence>
<comment type="catalytic activity">
    <reaction evidence="15">
        <text>a di-trans,poly-cis-dolichyl diphosphooligosaccharide + L-asparaginyl-[protein] = N(4)-(oligosaccharide-(1-&gt;4)-N-acetyl-beta-D-glucosaminyl-(1-&gt;4)-N-acetyl-beta-D-glucosaminyl)-L-asparaginyl-[protein] + a di-trans,poly-cis-dolichyl diphosphate + H(+)</text>
        <dbReference type="Rhea" id="RHEA:22980"/>
        <dbReference type="Rhea" id="RHEA-COMP:12804"/>
        <dbReference type="Rhea" id="RHEA-COMP:12805"/>
        <dbReference type="Rhea" id="RHEA-COMP:19506"/>
        <dbReference type="Rhea" id="RHEA-COMP:19509"/>
        <dbReference type="ChEBI" id="CHEBI:15378"/>
        <dbReference type="ChEBI" id="CHEBI:50347"/>
        <dbReference type="ChEBI" id="CHEBI:57497"/>
        <dbReference type="ChEBI" id="CHEBI:57570"/>
        <dbReference type="ChEBI" id="CHEBI:132529"/>
        <dbReference type="EC" id="2.4.99.18"/>
    </reaction>
</comment>
<keyword evidence="11" id="KW-0460">Magnesium</keyword>
<evidence type="ECO:0000313" key="19">
    <source>
        <dbReference type="EMBL" id="KAK9818439.1"/>
    </source>
</evidence>
<evidence type="ECO:0000256" key="4">
    <source>
        <dbReference type="ARBA" id="ARBA00004922"/>
    </source>
</evidence>
<feature type="transmembrane region" description="Helical" evidence="17">
    <location>
        <begin position="179"/>
        <end position="197"/>
    </location>
</feature>
<evidence type="ECO:0000256" key="13">
    <source>
        <dbReference type="ARBA" id="ARBA00023136"/>
    </source>
</evidence>
<dbReference type="PANTHER" id="PTHR13872">
    <property type="entry name" value="DOLICHYL-DIPHOSPHOOLIGOSACCHARIDE--PROTEIN GLYCOSYLTRANSFERASE SUBUNIT"/>
    <property type="match status" value="1"/>
</dbReference>
<feature type="domain" description="Oligosaccharyl transferase STT3 N-terminal" evidence="18">
    <location>
        <begin position="64"/>
        <end position="458"/>
    </location>
</feature>
<evidence type="ECO:0000256" key="11">
    <source>
        <dbReference type="ARBA" id="ARBA00022842"/>
    </source>
</evidence>
<evidence type="ECO:0000256" key="16">
    <source>
        <dbReference type="SAM" id="MobiDB-lite"/>
    </source>
</evidence>
<evidence type="ECO:0000256" key="17">
    <source>
        <dbReference type="SAM" id="Phobius"/>
    </source>
</evidence>
<evidence type="ECO:0000256" key="6">
    <source>
        <dbReference type="ARBA" id="ARBA00012605"/>
    </source>
</evidence>
<keyword evidence="9 17" id="KW-0812">Transmembrane</keyword>
<dbReference type="Gene3D" id="3.40.50.12610">
    <property type="match status" value="1"/>
</dbReference>
<dbReference type="Pfam" id="PF02516">
    <property type="entry name" value="STT3"/>
    <property type="match status" value="1"/>
</dbReference>
<accession>A0AAW1Q8K8</accession>